<keyword evidence="3" id="KW-1185">Reference proteome</keyword>
<comment type="caution">
    <text evidence="2">The sequence shown here is derived from an EMBL/GenBank/DDBJ whole genome shotgun (WGS) entry which is preliminary data.</text>
</comment>
<reference evidence="2" key="1">
    <citation type="submission" date="2020-10" db="EMBL/GenBank/DDBJ databases">
        <title>Unveiling of a novel bifunctional photoreceptor, Dualchrome1, isolated from a cosmopolitan green alga.</title>
        <authorList>
            <person name="Suzuki S."/>
            <person name="Kawachi M."/>
        </authorList>
    </citation>
    <scope>NUCLEOTIDE SEQUENCE</scope>
    <source>
        <strain evidence="2">NIES 2893</strain>
    </source>
</reference>
<gene>
    <name evidence="2" type="ORF">PPROV_000106200</name>
</gene>
<evidence type="ECO:0000256" key="1">
    <source>
        <dbReference type="SAM" id="MobiDB-lite"/>
    </source>
</evidence>
<evidence type="ECO:0000313" key="2">
    <source>
        <dbReference type="EMBL" id="GHP02305.1"/>
    </source>
</evidence>
<organism evidence="2 3">
    <name type="scientific">Pycnococcus provasolii</name>
    <dbReference type="NCBI Taxonomy" id="41880"/>
    <lineage>
        <taxon>Eukaryota</taxon>
        <taxon>Viridiplantae</taxon>
        <taxon>Chlorophyta</taxon>
        <taxon>Pseudoscourfieldiophyceae</taxon>
        <taxon>Pseudoscourfieldiales</taxon>
        <taxon>Pycnococcaceae</taxon>
        <taxon>Pycnococcus</taxon>
    </lineage>
</organism>
<sequence>MVVLSRHGTFFRRSSSSGTRKQCAKLALIIIFLLFVLTATRAVKRTATLLLTIFEESSVPSHSSRRLSARYSRDSSGGGAGTKSTTTTNNTNNRREHHDGSSGLRIAVCVTGQIGRLELGSKAQNLLKSLDRQADFVDLYVSLEEGAVHYNNVPKFKSVCGTDIETMRDAFRPWLRMTREQSDDDSFPINTNLPIYQQKWWNFTRDIIDHRTKNNIRQFRHSRWCAQAMQEREIRLGFHYHGFVRIRDNSIVLKPFRFPTALLRSTLPMVAVRKCMSWGGYNDKTIIGNRLAFDAALRGSSEGYYLSPMVQRNHSLRNPEQLTKAVLDEAGVQAILDNEMLPFVDSRCGGRGGTPCLSQQWKDCHVSRPWYWRIRVCNNTEMARKTMCPPRCSNKVGVV</sequence>
<accession>A0A830H5F8</accession>
<dbReference type="AlphaFoldDB" id="A0A830H5F8"/>
<feature type="compositionally biased region" description="Low complexity" evidence="1">
    <location>
        <begin position="82"/>
        <end position="92"/>
    </location>
</feature>
<evidence type="ECO:0000313" key="3">
    <source>
        <dbReference type="Proteomes" id="UP000660262"/>
    </source>
</evidence>
<dbReference type="OrthoDB" id="408694at2759"/>
<protein>
    <submittedName>
        <fullName evidence="2">Uncharacterized protein</fullName>
    </submittedName>
</protein>
<proteinExistence type="predicted"/>
<dbReference type="EMBL" id="BNJQ01000003">
    <property type="protein sequence ID" value="GHP02305.1"/>
    <property type="molecule type" value="Genomic_DNA"/>
</dbReference>
<dbReference type="Proteomes" id="UP000660262">
    <property type="component" value="Unassembled WGS sequence"/>
</dbReference>
<feature type="region of interest" description="Disordered" evidence="1">
    <location>
        <begin position="65"/>
        <end position="100"/>
    </location>
</feature>
<name>A0A830H5F8_9CHLO</name>